<dbReference type="PROSITE" id="PS51186">
    <property type="entry name" value="GNAT"/>
    <property type="match status" value="1"/>
</dbReference>
<keyword evidence="5" id="KW-1185">Reference proteome</keyword>
<evidence type="ECO:0000256" key="1">
    <source>
        <dbReference type="ARBA" id="ARBA00022679"/>
    </source>
</evidence>
<dbReference type="InterPro" id="IPR016181">
    <property type="entry name" value="Acyl_CoA_acyltransferase"/>
</dbReference>
<feature type="domain" description="N-acetyltransferase" evidence="3">
    <location>
        <begin position="4"/>
        <end position="164"/>
    </location>
</feature>
<evidence type="ECO:0000256" key="2">
    <source>
        <dbReference type="ARBA" id="ARBA00023315"/>
    </source>
</evidence>
<reference evidence="4 5" key="1">
    <citation type="submission" date="2022-04" db="EMBL/GenBank/DDBJ databases">
        <title>Roseobacter sp. WL0113 is a bacterium isolated from neritic sediment.</title>
        <authorList>
            <person name="Wang L."/>
            <person name="He W."/>
            <person name="Zhang D.-F."/>
        </authorList>
    </citation>
    <scope>NUCLEOTIDE SEQUENCE [LARGE SCALE GENOMIC DNA]</scope>
    <source>
        <strain evidence="4 5">WL0113</strain>
    </source>
</reference>
<dbReference type="EMBL" id="JALIEB010000011">
    <property type="protein sequence ID" value="MCV3273017.1"/>
    <property type="molecule type" value="Genomic_DNA"/>
</dbReference>
<keyword evidence="2" id="KW-0012">Acyltransferase</keyword>
<dbReference type="SUPFAM" id="SSF55729">
    <property type="entry name" value="Acyl-CoA N-acyltransferases (Nat)"/>
    <property type="match status" value="1"/>
</dbReference>
<evidence type="ECO:0000313" key="4">
    <source>
        <dbReference type="EMBL" id="MCV3273017.1"/>
    </source>
</evidence>
<dbReference type="InterPro" id="IPR050832">
    <property type="entry name" value="Bact_Acetyltransf"/>
</dbReference>
<sequence length="164" mass="18626">MVSFTYRTLTPDDAAAWQALRLEGVRDFPLGFLTTVEEAVASPERCREILRHGGLRGVLADETLVGFCGYRPQQLERTRHRCEIGPFFVTRRYQGAGAATALMRGVIDEAEGRGIAQIELFVDTENLRAIAFYERQGFQRIATFRDSVRIDGKARQDHFMTLRL</sequence>
<organism evidence="4 5">
    <name type="scientific">Roseobacter sinensis</name>
    <dbReference type="NCBI Taxonomy" id="2931391"/>
    <lineage>
        <taxon>Bacteria</taxon>
        <taxon>Pseudomonadati</taxon>
        <taxon>Pseudomonadota</taxon>
        <taxon>Alphaproteobacteria</taxon>
        <taxon>Rhodobacterales</taxon>
        <taxon>Roseobacteraceae</taxon>
        <taxon>Roseobacter</taxon>
    </lineage>
</organism>
<proteinExistence type="predicted"/>
<accession>A0ABT3BHI4</accession>
<gene>
    <name evidence="4" type="ORF">MUB52_16405</name>
</gene>
<dbReference type="CDD" id="cd04301">
    <property type="entry name" value="NAT_SF"/>
    <property type="match status" value="1"/>
</dbReference>
<comment type="caution">
    <text evidence="4">The sequence shown here is derived from an EMBL/GenBank/DDBJ whole genome shotgun (WGS) entry which is preliminary data.</text>
</comment>
<dbReference type="Pfam" id="PF00583">
    <property type="entry name" value="Acetyltransf_1"/>
    <property type="match status" value="1"/>
</dbReference>
<dbReference type="PANTHER" id="PTHR43877:SF2">
    <property type="entry name" value="AMINOALKYLPHOSPHONATE N-ACETYLTRANSFERASE-RELATED"/>
    <property type="match status" value="1"/>
</dbReference>
<dbReference type="RefSeq" id="WP_263845332.1">
    <property type="nucleotide sequence ID" value="NZ_JALIEB010000011.1"/>
</dbReference>
<dbReference type="PANTHER" id="PTHR43877">
    <property type="entry name" value="AMINOALKYLPHOSPHONATE N-ACETYLTRANSFERASE-RELATED-RELATED"/>
    <property type="match status" value="1"/>
</dbReference>
<keyword evidence="1" id="KW-0808">Transferase</keyword>
<evidence type="ECO:0000259" key="3">
    <source>
        <dbReference type="PROSITE" id="PS51186"/>
    </source>
</evidence>
<dbReference type="Proteomes" id="UP001208690">
    <property type="component" value="Unassembled WGS sequence"/>
</dbReference>
<dbReference type="Gene3D" id="3.40.630.30">
    <property type="match status" value="1"/>
</dbReference>
<protein>
    <submittedName>
        <fullName evidence="4">GNAT family N-acetyltransferase</fullName>
    </submittedName>
</protein>
<evidence type="ECO:0000313" key="5">
    <source>
        <dbReference type="Proteomes" id="UP001208690"/>
    </source>
</evidence>
<name>A0ABT3BHI4_9RHOB</name>
<dbReference type="InterPro" id="IPR000182">
    <property type="entry name" value="GNAT_dom"/>
</dbReference>